<keyword evidence="2" id="KW-1185">Reference proteome</keyword>
<evidence type="ECO:0000313" key="1">
    <source>
        <dbReference type="EMBL" id="MFD0977145.1"/>
    </source>
</evidence>
<sequence length="113" mass="12747">MEVVKVLNVGGELKIGRELLNDKTSVKFIKVISDSRCPENVECIWQGEAEVLLGITINENYFEKQIVISGRLGRILKFGNLEILISYLDPYPTTTKKTNPKEYCLGLKLVTES</sequence>
<gene>
    <name evidence="1" type="ORF">ACFQ1G_10115</name>
</gene>
<dbReference type="Proteomes" id="UP001597100">
    <property type="component" value="Unassembled WGS sequence"/>
</dbReference>
<evidence type="ECO:0008006" key="3">
    <source>
        <dbReference type="Google" id="ProtNLM"/>
    </source>
</evidence>
<evidence type="ECO:0000313" key="2">
    <source>
        <dbReference type="Proteomes" id="UP001597100"/>
    </source>
</evidence>
<protein>
    <recommendedName>
        <fullName evidence="3">Single-stranded DNA-binding protein</fullName>
    </recommendedName>
</protein>
<dbReference type="EMBL" id="JBHTJP010000035">
    <property type="protein sequence ID" value="MFD0977145.1"/>
    <property type="molecule type" value="Genomic_DNA"/>
</dbReference>
<comment type="caution">
    <text evidence="1">The sequence shown here is derived from an EMBL/GenBank/DDBJ whole genome shotgun (WGS) entry which is preliminary data.</text>
</comment>
<reference evidence="2" key="1">
    <citation type="journal article" date="2019" name="Int. J. Syst. Evol. Microbiol.">
        <title>The Global Catalogue of Microorganisms (GCM) 10K type strain sequencing project: providing services to taxonomists for standard genome sequencing and annotation.</title>
        <authorList>
            <consortium name="The Broad Institute Genomics Platform"/>
            <consortium name="The Broad Institute Genome Sequencing Center for Infectious Disease"/>
            <person name="Wu L."/>
            <person name="Ma J."/>
        </authorList>
    </citation>
    <scope>NUCLEOTIDE SEQUENCE [LARGE SCALE GENOMIC DNA]</scope>
    <source>
        <strain evidence="2">CCUG 60898</strain>
    </source>
</reference>
<accession>A0ABW3IH37</accession>
<name>A0ABW3IH37_9FLAO</name>
<dbReference type="RefSeq" id="WP_380739189.1">
    <property type="nucleotide sequence ID" value="NZ_JBHTJP010000035.1"/>
</dbReference>
<organism evidence="1 2">
    <name type="scientific">Salinimicrobium gaetbulicola</name>
    <dbReference type="NCBI Taxonomy" id="999702"/>
    <lineage>
        <taxon>Bacteria</taxon>
        <taxon>Pseudomonadati</taxon>
        <taxon>Bacteroidota</taxon>
        <taxon>Flavobacteriia</taxon>
        <taxon>Flavobacteriales</taxon>
        <taxon>Flavobacteriaceae</taxon>
        <taxon>Salinimicrobium</taxon>
    </lineage>
</organism>
<proteinExistence type="predicted"/>